<evidence type="ECO:0000256" key="2">
    <source>
        <dbReference type="ARBA" id="ARBA00022490"/>
    </source>
</evidence>
<keyword evidence="2" id="KW-0963">Cytoplasm</keyword>
<reference evidence="8" key="1">
    <citation type="submission" date="2025-08" db="UniProtKB">
        <authorList>
            <consortium name="Ensembl"/>
        </authorList>
    </citation>
    <scope>IDENTIFICATION</scope>
</reference>
<dbReference type="GO" id="GO:0008017">
    <property type="term" value="F:microtubule binding"/>
    <property type="evidence" value="ECO:0007669"/>
    <property type="project" value="TreeGrafter"/>
</dbReference>
<dbReference type="GO" id="GO:0016185">
    <property type="term" value="P:synaptic vesicle budding from presynaptic endocytic zone membrane"/>
    <property type="evidence" value="ECO:0007669"/>
    <property type="project" value="TreeGrafter"/>
</dbReference>
<dbReference type="CDD" id="cd08771">
    <property type="entry name" value="DLP_1"/>
    <property type="match status" value="1"/>
</dbReference>
<dbReference type="InterPro" id="IPR001401">
    <property type="entry name" value="Dynamin_GTPase"/>
</dbReference>
<dbReference type="Proteomes" id="UP000694701">
    <property type="component" value="Unplaced"/>
</dbReference>
<dbReference type="Pfam" id="PF02212">
    <property type="entry name" value="GED"/>
    <property type="match status" value="1"/>
</dbReference>
<organism evidence="8 9">
    <name type="scientific">Cyprinus carpio</name>
    <name type="common">Common carp</name>
    <dbReference type="NCBI Taxonomy" id="7962"/>
    <lineage>
        <taxon>Eukaryota</taxon>
        <taxon>Metazoa</taxon>
        <taxon>Chordata</taxon>
        <taxon>Craniata</taxon>
        <taxon>Vertebrata</taxon>
        <taxon>Euteleostomi</taxon>
        <taxon>Actinopterygii</taxon>
        <taxon>Neopterygii</taxon>
        <taxon>Teleostei</taxon>
        <taxon>Ostariophysi</taxon>
        <taxon>Cypriniformes</taxon>
        <taxon>Cyprinidae</taxon>
        <taxon>Cyprininae</taxon>
        <taxon>Cyprinus</taxon>
    </lineage>
</organism>
<dbReference type="PROSITE" id="PS00410">
    <property type="entry name" value="G_DYNAMIN_1"/>
    <property type="match status" value="1"/>
</dbReference>
<evidence type="ECO:0000313" key="9">
    <source>
        <dbReference type="Proteomes" id="UP000694701"/>
    </source>
</evidence>
<protein>
    <submittedName>
        <fullName evidence="8">Uncharacterized protein</fullName>
    </submittedName>
</protein>
<dbReference type="GO" id="GO:0005874">
    <property type="term" value="C:microtubule"/>
    <property type="evidence" value="ECO:0007669"/>
    <property type="project" value="TreeGrafter"/>
</dbReference>
<evidence type="ECO:0000313" key="8">
    <source>
        <dbReference type="Ensembl" id="ENSCCRP00020102744.1"/>
    </source>
</evidence>
<evidence type="ECO:0000259" key="7">
    <source>
        <dbReference type="PROSITE" id="PS51718"/>
    </source>
</evidence>
<evidence type="ECO:0000259" key="6">
    <source>
        <dbReference type="PROSITE" id="PS51388"/>
    </source>
</evidence>
<dbReference type="GO" id="GO:0005886">
    <property type="term" value="C:plasma membrane"/>
    <property type="evidence" value="ECO:0007669"/>
    <property type="project" value="TreeGrafter"/>
</dbReference>
<dbReference type="GO" id="GO:0031623">
    <property type="term" value="P:receptor internalization"/>
    <property type="evidence" value="ECO:0007669"/>
    <property type="project" value="TreeGrafter"/>
</dbReference>
<sequence>MRLKKLAGLIYMSQCGSSKGKSSGLNQHYEEKVRPCIDLVDSLRSLGVEKDLNLPAIAVIGDQSSGKSSVLEALSGVALPRGTGIVTRCPLELKLKKITKDNNWCGVLSYKKLKEEKKKILKDPAEIENAVLHVLAGKGEGISHDMITLEIQSSDVPDLTLIDLPGIARVATGNQPLDIEEQIKGLIEKFIKRQETISLVVVPANIDIATTEALRMASKVDPTGQRTLGILTKPDLVDKGMEETVVRTVNNQVIQLKKGYMIVKCRGQQDINDKLNLVQALEKEKQFFKGNSHFRALLEDGKATIPLLAERLTKELVEHIAKTLPQVQKQLEMKLEKTSEDLKMLGDGVPLDENEKTNFLIMKIRQFNDALEGVKRAEEDLRNSDTRVFSKIRWEFGRWKLALDSKAIKTEEILRDEVQEYVRTRRGKELPGFVSYRTFETIVKKHTEELEEPALKLLKDVKELVHTCVDHIVNSHFSAFSHLLRAAKDPIEDFLEEQFQIAEEKIHSQFKMEKMVYSQDELYSSQLDTVKQKSSTGFGLKASFVSADVREMSYHLTSYLKITCDRLANQIPLIVQYHMLDQYISQLQNAMLATIGGNNPGMLLREDSVVARKRKELKDRLDRLKSAGKILSKFVHSA</sequence>
<dbReference type="InterPro" id="IPR020850">
    <property type="entry name" value="GED_dom"/>
</dbReference>
<keyword evidence="3 5" id="KW-0547">Nucleotide-binding</keyword>
<dbReference type="GO" id="GO:0098793">
    <property type="term" value="C:presynapse"/>
    <property type="evidence" value="ECO:0007669"/>
    <property type="project" value="GOC"/>
</dbReference>
<dbReference type="PRINTS" id="PR00195">
    <property type="entry name" value="DYNAMIN"/>
</dbReference>
<dbReference type="SMART" id="SM00302">
    <property type="entry name" value="GED"/>
    <property type="match status" value="1"/>
</dbReference>
<evidence type="ECO:0000256" key="4">
    <source>
        <dbReference type="ARBA" id="ARBA00023134"/>
    </source>
</evidence>
<comment type="subcellular location">
    <subcellularLocation>
        <location evidence="1">Cytoplasm</location>
    </subcellularLocation>
</comment>
<feature type="domain" description="Dynamin-type G" evidence="7">
    <location>
        <begin position="51"/>
        <end position="325"/>
    </location>
</feature>
<dbReference type="InterPro" id="IPR045063">
    <property type="entry name" value="Dynamin_N"/>
</dbReference>
<evidence type="ECO:0000256" key="5">
    <source>
        <dbReference type="RuleBase" id="RU003932"/>
    </source>
</evidence>
<dbReference type="InterPro" id="IPR019762">
    <property type="entry name" value="Dynamin_GTPase_CS"/>
</dbReference>
<dbReference type="InterPro" id="IPR022812">
    <property type="entry name" value="Dynamin"/>
</dbReference>
<dbReference type="FunFam" id="3.40.50.300:FF:000621">
    <property type="entry name" value="Interferon-induced GTP-binding protein Mx1"/>
    <property type="match status" value="1"/>
</dbReference>
<keyword evidence="4 5" id="KW-0342">GTP-binding</keyword>
<dbReference type="Gene3D" id="3.40.50.300">
    <property type="entry name" value="P-loop containing nucleotide triphosphate hydrolases"/>
    <property type="match status" value="1"/>
</dbReference>
<name>A0A8C2K3R6_CYPCA</name>
<dbReference type="Ensembl" id="ENSCCRT00020112273.1">
    <property type="protein sequence ID" value="ENSCCRP00020102744.1"/>
    <property type="gene ID" value="ENSCCRG00020046956.1"/>
</dbReference>
<dbReference type="AlphaFoldDB" id="A0A8C2K3R6"/>
<dbReference type="GO" id="GO:0005634">
    <property type="term" value="C:nucleus"/>
    <property type="evidence" value="ECO:0007669"/>
    <property type="project" value="TreeGrafter"/>
</dbReference>
<dbReference type="InterPro" id="IPR000375">
    <property type="entry name" value="Dynamin_stalk"/>
</dbReference>
<feature type="domain" description="GED" evidence="6">
    <location>
        <begin position="549"/>
        <end position="638"/>
    </location>
</feature>
<dbReference type="GO" id="GO:0005737">
    <property type="term" value="C:cytoplasm"/>
    <property type="evidence" value="ECO:0007669"/>
    <property type="project" value="UniProtKB-SubCell"/>
</dbReference>
<dbReference type="GO" id="GO:0003924">
    <property type="term" value="F:GTPase activity"/>
    <property type="evidence" value="ECO:0007669"/>
    <property type="project" value="InterPro"/>
</dbReference>
<dbReference type="PROSITE" id="PS51718">
    <property type="entry name" value="G_DYNAMIN_2"/>
    <property type="match status" value="1"/>
</dbReference>
<dbReference type="Pfam" id="PF01031">
    <property type="entry name" value="Dynamin_M"/>
    <property type="match status" value="1"/>
</dbReference>
<dbReference type="PROSITE" id="PS51388">
    <property type="entry name" value="GED"/>
    <property type="match status" value="1"/>
</dbReference>
<dbReference type="PANTHER" id="PTHR11566:SF199">
    <property type="entry name" value="INTERFERON-INDUCED GTP-BINDING PROTEIN MXC-RELATED"/>
    <property type="match status" value="1"/>
</dbReference>
<accession>A0A8C2K3R6</accession>
<dbReference type="PANTHER" id="PTHR11566">
    <property type="entry name" value="DYNAMIN"/>
    <property type="match status" value="1"/>
</dbReference>
<dbReference type="GO" id="GO:0051607">
    <property type="term" value="P:defense response to virus"/>
    <property type="evidence" value="ECO:0007669"/>
    <property type="project" value="TreeGrafter"/>
</dbReference>
<dbReference type="InterPro" id="IPR027417">
    <property type="entry name" value="P-loop_NTPase"/>
</dbReference>
<comment type="similarity">
    <text evidence="5">Belongs to the TRAFAC class dynamin-like GTPase superfamily. Dynamin/Fzo/YdjA family.</text>
</comment>
<dbReference type="SUPFAM" id="SSF52540">
    <property type="entry name" value="P-loop containing nucleoside triphosphate hydrolases"/>
    <property type="match status" value="1"/>
</dbReference>
<dbReference type="Gene3D" id="1.20.120.1240">
    <property type="entry name" value="Dynamin, middle domain"/>
    <property type="match status" value="1"/>
</dbReference>
<dbReference type="SMART" id="SM00053">
    <property type="entry name" value="DYNc"/>
    <property type="match status" value="1"/>
</dbReference>
<dbReference type="InterPro" id="IPR003130">
    <property type="entry name" value="GED"/>
</dbReference>
<dbReference type="InterPro" id="IPR030381">
    <property type="entry name" value="G_DYNAMIN_dom"/>
</dbReference>
<evidence type="ECO:0000256" key="1">
    <source>
        <dbReference type="ARBA" id="ARBA00004496"/>
    </source>
</evidence>
<proteinExistence type="inferred from homology"/>
<dbReference type="GO" id="GO:0005525">
    <property type="term" value="F:GTP binding"/>
    <property type="evidence" value="ECO:0007669"/>
    <property type="project" value="UniProtKB-KW"/>
</dbReference>
<dbReference type="FunFam" id="1.20.120.1240:FF:000007">
    <property type="entry name" value="Interferon-induced GTP-binding protein Mx1"/>
    <property type="match status" value="1"/>
</dbReference>
<dbReference type="Pfam" id="PF00350">
    <property type="entry name" value="Dynamin_N"/>
    <property type="match status" value="1"/>
</dbReference>
<evidence type="ECO:0000256" key="3">
    <source>
        <dbReference type="ARBA" id="ARBA00022741"/>
    </source>
</evidence>